<sequence>MATPPVNMPPFSTGAWPDTTFLPAPPTTQPSAPLHQPPVPPAPGASQRGSIDWTARVSEGSASAFGTLDTSGRADFSLLGSATTTAVGFDPLFDEFSGSVYSDSDGDITSKLSATLFPKLHAVYFEVFHPILPIVNRARFQEELEAEPQSIQVQALSHAIATLGALVAPEDGYAFDACYHHARNLVESCERQDNGLVLADINTLQAYVLLGFYELRKPNLARAWMTLGRATRLARMMCPDGLDDPLGDASHRRLFLLPPTDRPPSPADVEERRRTFWLLYLLDGSAAVRISISPTFDGPQASNPLPCHGELQDITIRTDAPTVDDVFDHSRGVTLSPFAAFITTMGLCRRFAAPLQQALQDPTLPFWDRYYATDRLLSRCQKEIFDPLIAIHGACASPGLIALRINLAAVELCLHQTAVAKLGKEGMSAALTAETNARCQRSANEIANAVRDAQQLAGRAHDSFLQTGVLFECGITKAIEAYLWMLETDRSDTQGHVKTVRLLCNVLTELVDPACVQPGLLEHVEAKIRDAERPAKRRYTDISSGSSSLHGGY</sequence>
<dbReference type="GO" id="GO:0008270">
    <property type="term" value="F:zinc ion binding"/>
    <property type="evidence" value="ECO:0007669"/>
    <property type="project" value="InterPro"/>
</dbReference>
<keyword evidence="3" id="KW-0805">Transcription regulation</keyword>
<keyword evidence="9" id="KW-1185">Reference proteome</keyword>
<evidence type="ECO:0000256" key="2">
    <source>
        <dbReference type="ARBA" id="ARBA00022723"/>
    </source>
</evidence>
<dbReference type="Proteomes" id="UP001175000">
    <property type="component" value="Unassembled WGS sequence"/>
</dbReference>
<keyword evidence="5" id="KW-0539">Nucleus</keyword>
<evidence type="ECO:0000256" key="6">
    <source>
        <dbReference type="SAM" id="MobiDB-lite"/>
    </source>
</evidence>
<keyword evidence="2" id="KW-0479">Metal-binding</keyword>
<name>A0AA40BWV8_9PEZI</name>
<evidence type="ECO:0000313" key="9">
    <source>
        <dbReference type="Proteomes" id="UP001175000"/>
    </source>
</evidence>
<dbReference type="CDD" id="cd12148">
    <property type="entry name" value="fungal_TF_MHR"/>
    <property type="match status" value="1"/>
</dbReference>
<dbReference type="GO" id="GO:0000981">
    <property type="term" value="F:DNA-binding transcription factor activity, RNA polymerase II-specific"/>
    <property type="evidence" value="ECO:0007669"/>
    <property type="project" value="InterPro"/>
</dbReference>
<dbReference type="PANTHER" id="PTHR47338:SF10">
    <property type="entry name" value="TRANSCRIPTION FACTOR DOMAIN-CONTAINING PROTEIN-RELATED"/>
    <property type="match status" value="1"/>
</dbReference>
<evidence type="ECO:0000256" key="4">
    <source>
        <dbReference type="ARBA" id="ARBA00023163"/>
    </source>
</evidence>
<dbReference type="Pfam" id="PF04082">
    <property type="entry name" value="Fungal_trans"/>
    <property type="match status" value="1"/>
</dbReference>
<dbReference type="GO" id="GO:0003677">
    <property type="term" value="F:DNA binding"/>
    <property type="evidence" value="ECO:0007669"/>
    <property type="project" value="InterPro"/>
</dbReference>
<organism evidence="8 9">
    <name type="scientific">Immersiella caudata</name>
    <dbReference type="NCBI Taxonomy" id="314043"/>
    <lineage>
        <taxon>Eukaryota</taxon>
        <taxon>Fungi</taxon>
        <taxon>Dikarya</taxon>
        <taxon>Ascomycota</taxon>
        <taxon>Pezizomycotina</taxon>
        <taxon>Sordariomycetes</taxon>
        <taxon>Sordariomycetidae</taxon>
        <taxon>Sordariales</taxon>
        <taxon>Lasiosphaeriaceae</taxon>
        <taxon>Immersiella</taxon>
    </lineage>
</organism>
<reference evidence="8" key="1">
    <citation type="submission" date="2023-06" db="EMBL/GenBank/DDBJ databases">
        <title>Genome-scale phylogeny and comparative genomics of the fungal order Sordariales.</title>
        <authorList>
            <consortium name="Lawrence Berkeley National Laboratory"/>
            <person name="Hensen N."/>
            <person name="Bonometti L."/>
            <person name="Westerberg I."/>
            <person name="Brannstrom I.O."/>
            <person name="Guillou S."/>
            <person name="Cros-Aarteil S."/>
            <person name="Calhoun S."/>
            <person name="Haridas S."/>
            <person name="Kuo A."/>
            <person name="Mondo S."/>
            <person name="Pangilinan J."/>
            <person name="Riley R."/>
            <person name="Labutti K."/>
            <person name="Andreopoulos B."/>
            <person name="Lipzen A."/>
            <person name="Chen C."/>
            <person name="Yanf M."/>
            <person name="Daum C."/>
            <person name="Ng V."/>
            <person name="Clum A."/>
            <person name="Steindorff A."/>
            <person name="Ohm R."/>
            <person name="Martin F."/>
            <person name="Silar P."/>
            <person name="Natvig D."/>
            <person name="Lalanne C."/>
            <person name="Gautier V."/>
            <person name="Ament-Velasquez S.L."/>
            <person name="Kruys A."/>
            <person name="Hutchinson M.I."/>
            <person name="Powell A.J."/>
            <person name="Barry K."/>
            <person name="Miller A.N."/>
            <person name="Grigoriev I.V."/>
            <person name="Debuchy R."/>
            <person name="Gladieux P."/>
            <person name="Thoren M.H."/>
            <person name="Johannesson H."/>
        </authorList>
    </citation>
    <scope>NUCLEOTIDE SEQUENCE</scope>
    <source>
        <strain evidence="8">CBS 606.72</strain>
    </source>
</reference>
<protein>
    <submittedName>
        <fullName evidence="8">Fungal-specific transcription factor domain-containing protein</fullName>
    </submittedName>
</protein>
<dbReference type="GO" id="GO:0006351">
    <property type="term" value="P:DNA-templated transcription"/>
    <property type="evidence" value="ECO:0007669"/>
    <property type="project" value="InterPro"/>
</dbReference>
<dbReference type="AlphaFoldDB" id="A0AA40BWV8"/>
<dbReference type="EMBL" id="JAULSU010000005">
    <property type="protein sequence ID" value="KAK0616595.1"/>
    <property type="molecule type" value="Genomic_DNA"/>
</dbReference>
<evidence type="ECO:0000259" key="7">
    <source>
        <dbReference type="SMART" id="SM00906"/>
    </source>
</evidence>
<evidence type="ECO:0000256" key="3">
    <source>
        <dbReference type="ARBA" id="ARBA00023015"/>
    </source>
</evidence>
<evidence type="ECO:0000256" key="1">
    <source>
        <dbReference type="ARBA" id="ARBA00004123"/>
    </source>
</evidence>
<dbReference type="InterPro" id="IPR007219">
    <property type="entry name" value="XnlR_reg_dom"/>
</dbReference>
<accession>A0AA40BWV8</accession>
<proteinExistence type="predicted"/>
<feature type="region of interest" description="Disordered" evidence="6">
    <location>
        <begin position="1"/>
        <end position="50"/>
    </location>
</feature>
<evidence type="ECO:0000313" key="8">
    <source>
        <dbReference type="EMBL" id="KAK0616595.1"/>
    </source>
</evidence>
<keyword evidence="4" id="KW-0804">Transcription</keyword>
<feature type="domain" description="Xylanolytic transcriptional activator regulatory" evidence="7">
    <location>
        <begin position="223"/>
        <end position="312"/>
    </location>
</feature>
<evidence type="ECO:0000256" key="5">
    <source>
        <dbReference type="ARBA" id="ARBA00023242"/>
    </source>
</evidence>
<dbReference type="PANTHER" id="PTHR47338">
    <property type="entry name" value="ZN(II)2CYS6 TRANSCRIPTION FACTOR (EUROFUNG)-RELATED"/>
    <property type="match status" value="1"/>
</dbReference>
<gene>
    <name evidence="8" type="ORF">B0T14DRAFT_249876</name>
</gene>
<dbReference type="SMART" id="SM00906">
    <property type="entry name" value="Fungal_trans"/>
    <property type="match status" value="1"/>
</dbReference>
<comment type="subcellular location">
    <subcellularLocation>
        <location evidence="1">Nucleus</location>
    </subcellularLocation>
</comment>
<dbReference type="GO" id="GO:0005634">
    <property type="term" value="C:nucleus"/>
    <property type="evidence" value="ECO:0007669"/>
    <property type="project" value="UniProtKB-SubCell"/>
</dbReference>
<comment type="caution">
    <text evidence="8">The sequence shown here is derived from an EMBL/GenBank/DDBJ whole genome shotgun (WGS) entry which is preliminary data.</text>
</comment>
<dbReference type="InterPro" id="IPR050815">
    <property type="entry name" value="TF_fung"/>
</dbReference>